<dbReference type="Gene3D" id="3.40.50.620">
    <property type="entry name" value="HUPs"/>
    <property type="match status" value="2"/>
</dbReference>
<dbReference type="InterPro" id="IPR014729">
    <property type="entry name" value="Rossmann-like_a/b/a_fold"/>
</dbReference>
<dbReference type="InterPro" id="IPR001412">
    <property type="entry name" value="aa-tRNA-synth_I_CS"/>
</dbReference>
<dbReference type="SUPFAM" id="SSF52374">
    <property type="entry name" value="Nucleotidylyl transferase"/>
    <property type="match status" value="1"/>
</dbReference>
<comment type="caution">
    <text evidence="15">The sequence shown here is derived from an EMBL/GenBank/DDBJ whole genome shotgun (WGS) entry which is preliminary data.</text>
</comment>
<dbReference type="CDD" id="cd00812">
    <property type="entry name" value="LeuRS_core"/>
    <property type="match status" value="1"/>
</dbReference>
<keyword evidence="4 9" id="KW-0547">Nucleotide-binding</keyword>
<comment type="similarity">
    <text evidence="1 9 10">Belongs to the class-I aminoacyl-tRNA synthetase family.</text>
</comment>
<feature type="short sequence motif" description="'KMSKS' region" evidence="9">
    <location>
        <begin position="576"/>
        <end position="580"/>
    </location>
</feature>
<dbReference type="AlphaFoldDB" id="A0A3N1YB37"/>
<dbReference type="PROSITE" id="PS00178">
    <property type="entry name" value="AA_TRNA_LIGASE_I"/>
    <property type="match status" value="1"/>
</dbReference>
<evidence type="ECO:0000256" key="1">
    <source>
        <dbReference type="ARBA" id="ARBA00005594"/>
    </source>
</evidence>
<feature type="domain" description="Aminoacyl-tRNA synthetase class Ia" evidence="11">
    <location>
        <begin position="417"/>
        <end position="614"/>
    </location>
</feature>
<evidence type="ECO:0000259" key="11">
    <source>
        <dbReference type="Pfam" id="PF00133"/>
    </source>
</evidence>
<keyword evidence="3 9" id="KW-0436">Ligase</keyword>
<dbReference type="OrthoDB" id="9810365at2"/>
<dbReference type="EC" id="6.1.1.4" evidence="9"/>
<dbReference type="InterPro" id="IPR015413">
    <property type="entry name" value="Methionyl/Leucyl_tRNA_Synth"/>
</dbReference>
<feature type="domain" description="Methionyl/Valyl/Leucyl/Isoleucyl-tRNA synthetase anticodon-binding" evidence="12">
    <location>
        <begin position="656"/>
        <end position="781"/>
    </location>
</feature>
<dbReference type="SUPFAM" id="SSF50677">
    <property type="entry name" value="ValRS/IleRS/LeuRS editing domain"/>
    <property type="match status" value="1"/>
</dbReference>
<dbReference type="InterPro" id="IPR009008">
    <property type="entry name" value="Val/Leu/Ile-tRNA-synth_edit"/>
</dbReference>
<evidence type="ECO:0000256" key="4">
    <source>
        <dbReference type="ARBA" id="ARBA00022741"/>
    </source>
</evidence>
<feature type="short sequence motif" description="'HIGH' region" evidence="9">
    <location>
        <begin position="42"/>
        <end position="52"/>
    </location>
</feature>
<dbReference type="GO" id="GO:0004823">
    <property type="term" value="F:leucine-tRNA ligase activity"/>
    <property type="evidence" value="ECO:0007669"/>
    <property type="project" value="UniProtKB-UniRule"/>
</dbReference>
<dbReference type="GO" id="GO:0002161">
    <property type="term" value="F:aminoacyl-tRNA deacylase activity"/>
    <property type="evidence" value="ECO:0007669"/>
    <property type="project" value="InterPro"/>
</dbReference>
<evidence type="ECO:0000256" key="6">
    <source>
        <dbReference type="ARBA" id="ARBA00022917"/>
    </source>
</evidence>
<dbReference type="SUPFAM" id="SSF47323">
    <property type="entry name" value="Anticodon-binding domain of a subclass of class I aminoacyl-tRNA synthetases"/>
    <property type="match status" value="1"/>
</dbReference>
<sequence>MQEFYDPAAVEAEAQRHWEAHGTFRAREDAPGEKYYCLSMFPYPSGRLHMGHVRNYTIGDVIARYQRMRGRNVLQPMGWDAFGLPAENAAIERGVHPARWTWDNIAYMREQLKRLGFGYDWSREFATCDPDYYRWEQWLFTRLFRKGLAYRRKAPVNWCPKDQTVLANEQVIDGRCWRCDTEVERREIPQWFLRITAYAEELLADLDRLEGWPEQVRTMQRNWIGRSEGVEFSLQVRGWDEPLRVFTTRPDTIMGITFVAVAAEHPLALKAAEADPAIAAFIESCRRTKVAEAELETMEKRGVDTGMKAVHPVTGEEVPVWVANFVLMGYGTGAIMAVPGHDQRDWEFARRHGIPIRQVIAPADGSAVDLTQGAFTERGVCVNSGPFDGLDYEAAFDAVAGWLEARGLGERKVNYRLRDWLISRQRYWGAPIPIIHCPACGEVPVPDEDLPVRLPEDVELTGEGSPLARMPSFYETTCPQCGAAARRETDTFDTFMESSWYYARFACADNREAMLDRRADFWVPVDQYVGGIEHAILHLLYARFYHKLMRDEGLVHSDEPFTNLLTQGMVLKDGAKMSKSKGNTVDPQEMIERFGADTVRLFMMFAAPPEQSLDWSDAGVEGAFRFLRRLWRLAAAHVGRGPAPALDKGALDEAQRALRRKIHETIAKAGDDIGRRYTFNTAIAATMELVNLLARWEDHSPQGRAVMQEGLEAVTLLLSPIVPHITHVLWRELGHDEAVVDAAWPEPDPEALARERVQIVVQVNGRVRARIEVPAGAPREEVERAALAEPNVRRFTEGRTVRKVVVVPDRLVNVVAT</sequence>
<dbReference type="Proteomes" id="UP000276634">
    <property type="component" value="Unassembled WGS sequence"/>
</dbReference>
<dbReference type="FunFam" id="3.40.50.620:FF:000003">
    <property type="entry name" value="Leucine--tRNA ligase"/>
    <property type="match status" value="1"/>
</dbReference>
<dbReference type="PANTHER" id="PTHR43740:SF2">
    <property type="entry name" value="LEUCINE--TRNA LIGASE, MITOCHONDRIAL"/>
    <property type="match status" value="1"/>
</dbReference>
<dbReference type="InterPro" id="IPR025709">
    <property type="entry name" value="Leu_tRNA-synth_edit"/>
</dbReference>
<dbReference type="EMBL" id="RJVI01000001">
    <property type="protein sequence ID" value="ROR34862.1"/>
    <property type="molecule type" value="Genomic_DNA"/>
</dbReference>
<dbReference type="FunFam" id="3.90.740.10:FF:000012">
    <property type="entry name" value="Leucine--tRNA ligase"/>
    <property type="match status" value="1"/>
</dbReference>
<evidence type="ECO:0000313" key="15">
    <source>
        <dbReference type="EMBL" id="ROR34862.1"/>
    </source>
</evidence>
<keyword evidence="5 9" id="KW-0067">ATP-binding</keyword>
<accession>A0A3N1YB37</accession>
<dbReference type="Pfam" id="PF00133">
    <property type="entry name" value="tRNA-synt_1"/>
    <property type="match status" value="1"/>
</dbReference>
<dbReference type="FunFam" id="3.10.20.590:FF:000001">
    <property type="entry name" value="Leucine--tRNA ligase"/>
    <property type="match status" value="1"/>
</dbReference>
<dbReference type="InterPro" id="IPR002302">
    <property type="entry name" value="Leu-tRNA-ligase"/>
</dbReference>
<evidence type="ECO:0000256" key="7">
    <source>
        <dbReference type="ARBA" id="ARBA00023146"/>
    </source>
</evidence>
<dbReference type="InterPro" id="IPR013155">
    <property type="entry name" value="M/V/L/I-tRNA-synth_anticd-bd"/>
</dbReference>
<organism evidence="15 16">
    <name type="scientific">Inmirania thermothiophila</name>
    <dbReference type="NCBI Taxonomy" id="1750597"/>
    <lineage>
        <taxon>Bacteria</taxon>
        <taxon>Pseudomonadati</taxon>
        <taxon>Pseudomonadota</taxon>
        <taxon>Gammaproteobacteria</taxon>
        <taxon>Chromatiales</taxon>
        <taxon>Ectothiorhodospiraceae</taxon>
        <taxon>Inmirania</taxon>
    </lineage>
</organism>
<dbReference type="FunFam" id="3.40.50.620:FF:000124">
    <property type="entry name" value="Leucine--tRNA ligase"/>
    <property type="match status" value="1"/>
</dbReference>
<keyword evidence="2 9" id="KW-0963">Cytoplasm</keyword>
<dbReference type="HAMAP" id="MF_00049_B">
    <property type="entry name" value="Leu_tRNA_synth_B"/>
    <property type="match status" value="1"/>
</dbReference>
<dbReference type="Pfam" id="PF09334">
    <property type="entry name" value="tRNA-synt_1g"/>
    <property type="match status" value="1"/>
</dbReference>
<dbReference type="Pfam" id="PF13603">
    <property type="entry name" value="tRNA-synt_1_2"/>
    <property type="match status" value="1"/>
</dbReference>
<evidence type="ECO:0000256" key="3">
    <source>
        <dbReference type="ARBA" id="ARBA00022598"/>
    </source>
</evidence>
<reference evidence="15 16" key="1">
    <citation type="submission" date="2018-11" db="EMBL/GenBank/DDBJ databases">
        <title>Genomic Encyclopedia of Type Strains, Phase IV (KMG-IV): sequencing the most valuable type-strain genomes for metagenomic binning, comparative biology and taxonomic classification.</title>
        <authorList>
            <person name="Goeker M."/>
        </authorList>
    </citation>
    <scope>NUCLEOTIDE SEQUENCE [LARGE SCALE GENOMIC DNA]</scope>
    <source>
        <strain evidence="15 16">DSM 100275</strain>
    </source>
</reference>
<dbReference type="InterPro" id="IPR002300">
    <property type="entry name" value="aa-tRNA-synth_Ia"/>
</dbReference>
<feature type="domain" description="Leucyl-tRNA synthetase editing" evidence="14">
    <location>
        <begin position="221"/>
        <end position="403"/>
    </location>
</feature>
<proteinExistence type="inferred from homology"/>
<dbReference type="NCBIfam" id="TIGR00396">
    <property type="entry name" value="leuS_bact"/>
    <property type="match status" value="1"/>
</dbReference>
<keyword evidence="6 9" id="KW-0648">Protein biosynthesis</keyword>
<dbReference type="PRINTS" id="PR00985">
    <property type="entry name" value="TRNASYNTHLEU"/>
</dbReference>
<evidence type="ECO:0000256" key="8">
    <source>
        <dbReference type="ARBA" id="ARBA00047469"/>
    </source>
</evidence>
<evidence type="ECO:0000259" key="14">
    <source>
        <dbReference type="Pfam" id="PF13603"/>
    </source>
</evidence>
<dbReference type="FunFam" id="1.10.730.10:FF:000003">
    <property type="entry name" value="Leucine--tRNA ligase"/>
    <property type="match status" value="1"/>
</dbReference>
<dbReference type="CDD" id="cd07958">
    <property type="entry name" value="Anticodon_Ia_Leu_BEm"/>
    <property type="match status" value="1"/>
</dbReference>
<evidence type="ECO:0000313" key="16">
    <source>
        <dbReference type="Proteomes" id="UP000276634"/>
    </source>
</evidence>
<dbReference type="GO" id="GO:0005829">
    <property type="term" value="C:cytosol"/>
    <property type="evidence" value="ECO:0007669"/>
    <property type="project" value="TreeGrafter"/>
</dbReference>
<keyword evidence="16" id="KW-1185">Reference proteome</keyword>
<feature type="domain" description="Methionyl/Leucyl tRNA synthetase" evidence="13">
    <location>
        <begin position="39"/>
        <end position="184"/>
    </location>
</feature>
<dbReference type="GO" id="GO:0006429">
    <property type="term" value="P:leucyl-tRNA aminoacylation"/>
    <property type="evidence" value="ECO:0007669"/>
    <property type="project" value="UniProtKB-UniRule"/>
</dbReference>
<dbReference type="GO" id="GO:0005524">
    <property type="term" value="F:ATP binding"/>
    <property type="evidence" value="ECO:0007669"/>
    <property type="project" value="UniProtKB-UniRule"/>
</dbReference>
<evidence type="ECO:0000259" key="12">
    <source>
        <dbReference type="Pfam" id="PF08264"/>
    </source>
</evidence>
<evidence type="ECO:0000256" key="2">
    <source>
        <dbReference type="ARBA" id="ARBA00022490"/>
    </source>
</evidence>
<comment type="subcellular location">
    <subcellularLocation>
        <location evidence="9">Cytoplasm</location>
    </subcellularLocation>
</comment>
<comment type="catalytic activity">
    <reaction evidence="8 9">
        <text>tRNA(Leu) + L-leucine + ATP = L-leucyl-tRNA(Leu) + AMP + diphosphate</text>
        <dbReference type="Rhea" id="RHEA:11688"/>
        <dbReference type="Rhea" id="RHEA-COMP:9613"/>
        <dbReference type="Rhea" id="RHEA-COMP:9622"/>
        <dbReference type="ChEBI" id="CHEBI:30616"/>
        <dbReference type="ChEBI" id="CHEBI:33019"/>
        <dbReference type="ChEBI" id="CHEBI:57427"/>
        <dbReference type="ChEBI" id="CHEBI:78442"/>
        <dbReference type="ChEBI" id="CHEBI:78494"/>
        <dbReference type="ChEBI" id="CHEBI:456215"/>
        <dbReference type="EC" id="6.1.1.4"/>
    </reaction>
</comment>
<dbReference type="InterPro" id="IPR009080">
    <property type="entry name" value="tRNAsynth_Ia_anticodon-bd"/>
</dbReference>
<name>A0A3N1YB37_9GAMM</name>
<evidence type="ECO:0000259" key="13">
    <source>
        <dbReference type="Pfam" id="PF09334"/>
    </source>
</evidence>
<gene>
    <name evidence="9" type="primary">leuS</name>
    <name evidence="15" type="ORF">EDC57_0771</name>
</gene>
<evidence type="ECO:0000256" key="5">
    <source>
        <dbReference type="ARBA" id="ARBA00022840"/>
    </source>
</evidence>
<dbReference type="Pfam" id="PF08264">
    <property type="entry name" value="Anticodon_1"/>
    <property type="match status" value="1"/>
</dbReference>
<dbReference type="PANTHER" id="PTHR43740">
    <property type="entry name" value="LEUCYL-TRNA SYNTHETASE"/>
    <property type="match status" value="1"/>
</dbReference>
<keyword evidence="7 9" id="KW-0030">Aminoacyl-tRNA synthetase</keyword>
<dbReference type="RefSeq" id="WP_123400390.1">
    <property type="nucleotide sequence ID" value="NZ_RJVI01000001.1"/>
</dbReference>
<feature type="binding site" evidence="9">
    <location>
        <position position="579"/>
    </location>
    <ligand>
        <name>ATP</name>
        <dbReference type="ChEBI" id="CHEBI:30616"/>
    </ligand>
</feature>
<dbReference type="Gene3D" id="1.10.730.10">
    <property type="entry name" value="Isoleucyl-tRNA Synthetase, Domain 1"/>
    <property type="match status" value="1"/>
</dbReference>
<evidence type="ECO:0000256" key="10">
    <source>
        <dbReference type="RuleBase" id="RU363035"/>
    </source>
</evidence>
<protein>
    <recommendedName>
        <fullName evidence="9">Leucine--tRNA ligase</fullName>
        <ecNumber evidence="9">6.1.1.4</ecNumber>
    </recommendedName>
    <alternativeName>
        <fullName evidence="9">Leucyl-tRNA synthetase</fullName>
        <shortName evidence="9">LeuRS</shortName>
    </alternativeName>
</protein>
<evidence type="ECO:0000256" key="9">
    <source>
        <dbReference type="HAMAP-Rule" id="MF_00049"/>
    </source>
</evidence>
<dbReference type="Gene3D" id="3.10.20.590">
    <property type="match status" value="1"/>
</dbReference>